<dbReference type="Pfam" id="PF00849">
    <property type="entry name" value="PseudoU_synth_2"/>
    <property type="match status" value="1"/>
</dbReference>
<name>A0A1A9QCN0_9MOLU</name>
<dbReference type="AlphaFoldDB" id="A0A1A9QCN0"/>
<proteinExistence type="inferred from homology"/>
<reference evidence="8" key="1">
    <citation type="submission" date="2016-04" db="EMBL/GenBank/DDBJ databases">
        <authorList>
            <person name="Quiroz-Castaneda R.E."/>
            <person name="Martinez-Ocampo F."/>
        </authorList>
    </citation>
    <scope>NUCLEOTIDE SEQUENCE [LARGE SCALE GENOMIC DNA]</scope>
    <source>
        <strain evidence="8">INIFAP01</strain>
    </source>
</reference>
<dbReference type="InterPro" id="IPR006224">
    <property type="entry name" value="PsdUridine_synth_RluA-like_CS"/>
</dbReference>
<comment type="caution">
    <text evidence="7">The sequence shown here is derived from an EMBL/GenBank/DDBJ whole genome shotgun (WGS) entry which is preliminary data.</text>
</comment>
<dbReference type="Gene3D" id="3.30.2350.10">
    <property type="entry name" value="Pseudouridine synthase"/>
    <property type="match status" value="1"/>
</dbReference>
<evidence type="ECO:0000259" key="6">
    <source>
        <dbReference type="Pfam" id="PF00849"/>
    </source>
</evidence>
<evidence type="ECO:0000313" key="7">
    <source>
        <dbReference type="EMBL" id="OAL10227.1"/>
    </source>
</evidence>
<dbReference type="InterPro" id="IPR006145">
    <property type="entry name" value="PsdUridine_synth_RsuA/RluA"/>
</dbReference>
<comment type="catalytic activity">
    <reaction evidence="1">
        <text>a uridine in RNA = a pseudouridine in RNA</text>
        <dbReference type="Rhea" id="RHEA:48348"/>
        <dbReference type="Rhea" id="RHEA-COMP:12068"/>
        <dbReference type="Rhea" id="RHEA-COMP:12069"/>
        <dbReference type="ChEBI" id="CHEBI:65314"/>
        <dbReference type="ChEBI" id="CHEBI:65315"/>
    </reaction>
</comment>
<keyword evidence="8" id="KW-1185">Reference proteome</keyword>
<dbReference type="GO" id="GO:0009982">
    <property type="term" value="F:pseudouridine synthase activity"/>
    <property type="evidence" value="ECO:0007669"/>
    <property type="project" value="InterPro"/>
</dbReference>
<comment type="similarity">
    <text evidence="2">Belongs to the pseudouridine synthase RluA family.</text>
</comment>
<sequence length="219" mass="25443">MFIYSILYEDENFLIVNKASGIVVHPTIYDRDCSLIGEVNKDKQAHYYLVHRIDKYTSGAVLIAKHKEALFLLKNLFLDSEIEKHYLAIVAKELPAKKMKITLSLGRSKSNKLRFTNKEAINYKPACTEVEVIDRFFLKILLKTGRTHQIRAHLFSINCPILNDPIYGNNCFDPTFGQYLHAYKLKFLCPFTRELISVYAPLPDEFKFKLQELNVDFVD</sequence>
<evidence type="ECO:0000256" key="3">
    <source>
        <dbReference type="ARBA" id="ARBA00023235"/>
    </source>
</evidence>
<dbReference type="PROSITE" id="PS01129">
    <property type="entry name" value="PSI_RLU"/>
    <property type="match status" value="1"/>
</dbReference>
<keyword evidence="3" id="KW-0413">Isomerase</keyword>
<accession>A0A1A9QCN0</accession>
<evidence type="ECO:0000256" key="5">
    <source>
        <dbReference type="ARBA" id="ARBA00033164"/>
    </source>
</evidence>
<dbReference type="GO" id="GO:0003723">
    <property type="term" value="F:RNA binding"/>
    <property type="evidence" value="ECO:0007669"/>
    <property type="project" value="InterPro"/>
</dbReference>
<dbReference type="EMBL" id="LWUJ01000011">
    <property type="protein sequence ID" value="OAL10227.1"/>
    <property type="molecule type" value="Genomic_DNA"/>
</dbReference>
<protein>
    <recommendedName>
        <fullName evidence="4">RNA pseudouridylate synthase</fullName>
    </recommendedName>
    <alternativeName>
        <fullName evidence="5">RNA-uridine isomerase</fullName>
    </alternativeName>
</protein>
<dbReference type="GO" id="GO:0000455">
    <property type="term" value="P:enzyme-directed rRNA pseudouridine synthesis"/>
    <property type="evidence" value="ECO:0007669"/>
    <property type="project" value="TreeGrafter"/>
</dbReference>
<dbReference type="InterPro" id="IPR050188">
    <property type="entry name" value="RluA_PseudoU_synthase"/>
</dbReference>
<dbReference type="PANTHER" id="PTHR21600:SF44">
    <property type="entry name" value="RIBOSOMAL LARGE SUBUNIT PSEUDOURIDINE SYNTHASE D"/>
    <property type="match status" value="1"/>
</dbReference>
<gene>
    <name evidence="7" type="ORF">A6V39_02155</name>
</gene>
<dbReference type="Proteomes" id="UP000077623">
    <property type="component" value="Unassembled WGS sequence"/>
</dbReference>
<dbReference type="GO" id="GO:0140098">
    <property type="term" value="F:catalytic activity, acting on RNA"/>
    <property type="evidence" value="ECO:0007669"/>
    <property type="project" value="UniProtKB-ARBA"/>
</dbReference>
<dbReference type="InterPro" id="IPR020103">
    <property type="entry name" value="PsdUridine_synth_cat_dom_sf"/>
</dbReference>
<organism evidence="7 8">
    <name type="scientific">Candidatus Mycoplasma haematobovis</name>
    <dbReference type="NCBI Taxonomy" id="432608"/>
    <lineage>
        <taxon>Bacteria</taxon>
        <taxon>Bacillati</taxon>
        <taxon>Mycoplasmatota</taxon>
        <taxon>Mollicutes</taxon>
        <taxon>Mycoplasmataceae</taxon>
        <taxon>Mycoplasma</taxon>
    </lineage>
</organism>
<feature type="domain" description="Pseudouridine synthase RsuA/RluA-like" evidence="6">
    <location>
        <begin position="12"/>
        <end position="154"/>
    </location>
</feature>
<evidence type="ECO:0000256" key="2">
    <source>
        <dbReference type="ARBA" id="ARBA00010876"/>
    </source>
</evidence>
<evidence type="ECO:0000256" key="1">
    <source>
        <dbReference type="ARBA" id="ARBA00000073"/>
    </source>
</evidence>
<dbReference type="CDD" id="cd02869">
    <property type="entry name" value="PseudoU_synth_RluA_like"/>
    <property type="match status" value="1"/>
</dbReference>
<dbReference type="PANTHER" id="PTHR21600">
    <property type="entry name" value="MITOCHONDRIAL RNA PSEUDOURIDINE SYNTHASE"/>
    <property type="match status" value="1"/>
</dbReference>
<dbReference type="SUPFAM" id="SSF55120">
    <property type="entry name" value="Pseudouridine synthase"/>
    <property type="match status" value="1"/>
</dbReference>
<evidence type="ECO:0000313" key="8">
    <source>
        <dbReference type="Proteomes" id="UP000077623"/>
    </source>
</evidence>
<dbReference type="RefSeq" id="WP_187150075.1">
    <property type="nucleotide sequence ID" value="NZ_LWUJ01000011.1"/>
</dbReference>
<evidence type="ECO:0000256" key="4">
    <source>
        <dbReference type="ARBA" id="ARBA00031870"/>
    </source>
</evidence>
<dbReference type="STRING" id="432608.A6V39_02155"/>